<evidence type="ECO:0000313" key="2">
    <source>
        <dbReference type="EMBL" id="ROZ64763.1"/>
    </source>
</evidence>
<dbReference type="EMBL" id="RKMF01000002">
    <property type="protein sequence ID" value="ROZ64763.1"/>
    <property type="molecule type" value="Genomic_DNA"/>
</dbReference>
<dbReference type="OrthoDB" id="9801217at2"/>
<keyword evidence="3" id="KW-1185">Reference proteome</keyword>
<dbReference type="Pfam" id="PF12146">
    <property type="entry name" value="Hydrolase_4"/>
    <property type="match status" value="1"/>
</dbReference>
<dbReference type="RefSeq" id="WP_123824209.1">
    <property type="nucleotide sequence ID" value="NZ_RKMF01000002.1"/>
</dbReference>
<dbReference type="AlphaFoldDB" id="A0A3N4AES6"/>
<dbReference type="Proteomes" id="UP000270616">
    <property type="component" value="Unassembled WGS sequence"/>
</dbReference>
<dbReference type="GO" id="GO:0016787">
    <property type="term" value="F:hydrolase activity"/>
    <property type="evidence" value="ECO:0007669"/>
    <property type="project" value="UniProtKB-KW"/>
</dbReference>
<organism evidence="2 3">
    <name type="scientific">Kocuria soli</name>
    <dbReference type="NCBI Taxonomy" id="2485125"/>
    <lineage>
        <taxon>Bacteria</taxon>
        <taxon>Bacillati</taxon>
        <taxon>Actinomycetota</taxon>
        <taxon>Actinomycetes</taxon>
        <taxon>Micrococcales</taxon>
        <taxon>Micrococcaceae</taxon>
        <taxon>Kocuria</taxon>
    </lineage>
</organism>
<dbReference type="InterPro" id="IPR022742">
    <property type="entry name" value="Hydrolase_4"/>
</dbReference>
<dbReference type="InterPro" id="IPR029058">
    <property type="entry name" value="AB_hydrolase_fold"/>
</dbReference>
<evidence type="ECO:0000313" key="3">
    <source>
        <dbReference type="Proteomes" id="UP000270616"/>
    </source>
</evidence>
<protein>
    <submittedName>
        <fullName evidence="2">Alpha/beta hydrolase</fullName>
    </submittedName>
</protein>
<comment type="caution">
    <text evidence="2">The sequence shown here is derived from an EMBL/GenBank/DDBJ whole genome shotgun (WGS) entry which is preliminary data.</text>
</comment>
<dbReference type="InterPro" id="IPR051044">
    <property type="entry name" value="MAG_DAG_Lipase"/>
</dbReference>
<keyword evidence="2" id="KW-0378">Hydrolase</keyword>
<name>A0A3N4AES6_9MICC</name>
<feature type="domain" description="Serine aminopeptidase S33" evidence="1">
    <location>
        <begin position="40"/>
        <end position="256"/>
    </location>
</feature>
<evidence type="ECO:0000259" key="1">
    <source>
        <dbReference type="Pfam" id="PF12146"/>
    </source>
</evidence>
<dbReference type="PANTHER" id="PTHR11614">
    <property type="entry name" value="PHOSPHOLIPASE-RELATED"/>
    <property type="match status" value="1"/>
</dbReference>
<accession>A0A3N4AES6</accession>
<dbReference type="Gene3D" id="3.40.50.1820">
    <property type="entry name" value="alpha/beta hydrolase"/>
    <property type="match status" value="1"/>
</dbReference>
<sequence length="328" mass="36383">MIWNDDVLGQDFSATTVPVPGRGAHRTATVVRHNPSTRAESRGTVLYVHGWSDYFANPELAVAVQRAGFRFYAVDLHGYGRNLTDEVLAAGDVPGLAEDFSEYQPDFDAAREVIARDGGRIDPDHLVVVAHSTGGLTMSLLLMEQPGQVAGLALATPWIAPQGFSGIDRIILALAPLLPKRLTLMELKVPLNSNYHRVLSRDREGAWEVDPRWRPRKSFPVTVGFLRSTAAARERLLELHGSGRTVQAPVLIQTARRSLLVPWWDKRMHGMDTVLDVEAIRRRAAVLHPAPTVIAYDDAIHDVHRSAPLVRRAAFADLQRWLDGLEID</sequence>
<proteinExistence type="predicted"/>
<gene>
    <name evidence="2" type="ORF">EDL96_02725</name>
</gene>
<reference evidence="2 3" key="1">
    <citation type="submission" date="2018-10" db="EMBL/GenBank/DDBJ databases">
        <title>Kocuria sp. M5W7-7, whole genome shotgun sequence.</title>
        <authorList>
            <person name="Tuo L."/>
        </authorList>
    </citation>
    <scope>NUCLEOTIDE SEQUENCE [LARGE SCALE GENOMIC DNA]</scope>
    <source>
        <strain evidence="2 3">M5W7-7</strain>
    </source>
</reference>
<dbReference type="SUPFAM" id="SSF53474">
    <property type="entry name" value="alpha/beta-Hydrolases"/>
    <property type="match status" value="1"/>
</dbReference>